<dbReference type="FunFam" id="2.40.100.10:FF:000013">
    <property type="entry name" value="Peptidyl-prolyl cis-trans isomerase"/>
    <property type="match status" value="1"/>
</dbReference>
<dbReference type="EMBL" id="HBFC01037517">
    <property type="protein sequence ID" value="CAD8723089.1"/>
    <property type="molecule type" value="Transcribed_RNA"/>
</dbReference>
<reference evidence="8" key="1">
    <citation type="submission" date="2021-01" db="EMBL/GenBank/DDBJ databases">
        <authorList>
            <person name="Corre E."/>
            <person name="Pelletier E."/>
            <person name="Niang G."/>
            <person name="Scheremetjew M."/>
            <person name="Finn R."/>
            <person name="Kale V."/>
            <person name="Holt S."/>
            <person name="Cochrane G."/>
            <person name="Meng A."/>
            <person name="Brown T."/>
            <person name="Cohen L."/>
        </authorList>
    </citation>
    <scope>NUCLEOTIDE SEQUENCE</scope>
    <source>
        <strain evidence="8">SL-175</strain>
    </source>
</reference>
<name>A0A7S0T245_9CHLO</name>
<dbReference type="Gene3D" id="2.40.100.10">
    <property type="entry name" value="Cyclophilin-like"/>
    <property type="match status" value="1"/>
</dbReference>
<dbReference type="Gene3D" id="2.60.40.790">
    <property type="match status" value="1"/>
</dbReference>
<evidence type="ECO:0000256" key="4">
    <source>
        <dbReference type="ARBA" id="ARBA00023110"/>
    </source>
</evidence>
<feature type="domain" description="CS" evidence="7">
    <location>
        <begin position="56"/>
        <end position="145"/>
    </location>
</feature>
<dbReference type="GO" id="GO:0006457">
    <property type="term" value="P:protein folding"/>
    <property type="evidence" value="ECO:0007669"/>
    <property type="project" value="InterPro"/>
</dbReference>
<gene>
    <name evidence="8" type="ORF">MANT1106_LOCUS22305</name>
</gene>
<evidence type="ECO:0000256" key="1">
    <source>
        <dbReference type="ARBA" id="ARBA00000971"/>
    </source>
</evidence>
<dbReference type="InterPro" id="IPR008978">
    <property type="entry name" value="HSP20-like_chaperone"/>
</dbReference>
<organism evidence="8">
    <name type="scientific">Mantoniella antarctica</name>
    <dbReference type="NCBI Taxonomy" id="81844"/>
    <lineage>
        <taxon>Eukaryota</taxon>
        <taxon>Viridiplantae</taxon>
        <taxon>Chlorophyta</taxon>
        <taxon>Mamiellophyceae</taxon>
        <taxon>Mamiellales</taxon>
        <taxon>Mamiellaceae</taxon>
        <taxon>Mantoniella</taxon>
    </lineage>
</organism>
<proteinExistence type="inferred from homology"/>
<dbReference type="InterPro" id="IPR002130">
    <property type="entry name" value="Cyclophilin-type_PPIase_dom"/>
</dbReference>
<evidence type="ECO:0000256" key="2">
    <source>
        <dbReference type="ARBA" id="ARBA00007365"/>
    </source>
</evidence>
<evidence type="ECO:0000313" key="8">
    <source>
        <dbReference type="EMBL" id="CAD8723089.1"/>
    </source>
</evidence>
<comment type="similarity">
    <text evidence="2">Belongs to the cyclophilin-type PPIase family.</text>
</comment>
<dbReference type="AlphaFoldDB" id="A0A7S0T245"/>
<dbReference type="GO" id="GO:0005737">
    <property type="term" value="C:cytoplasm"/>
    <property type="evidence" value="ECO:0007669"/>
    <property type="project" value="TreeGrafter"/>
</dbReference>
<keyword evidence="4" id="KW-0697">Rotamase</keyword>
<dbReference type="PROSITE" id="PS50072">
    <property type="entry name" value="CSA_PPIASE_2"/>
    <property type="match status" value="1"/>
</dbReference>
<dbReference type="CDD" id="cd06467">
    <property type="entry name" value="p23_NUDC_like"/>
    <property type="match status" value="1"/>
</dbReference>
<dbReference type="InterPro" id="IPR029000">
    <property type="entry name" value="Cyclophilin-like_dom_sf"/>
</dbReference>
<dbReference type="PROSITE" id="PS51203">
    <property type="entry name" value="CS"/>
    <property type="match status" value="1"/>
</dbReference>
<dbReference type="SUPFAM" id="SSF50891">
    <property type="entry name" value="Cyclophilin-like"/>
    <property type="match status" value="1"/>
</dbReference>
<dbReference type="EC" id="5.2.1.8" evidence="3"/>
<dbReference type="Pfam" id="PF00160">
    <property type="entry name" value="Pro_isomerase"/>
    <property type="match status" value="1"/>
</dbReference>
<comment type="catalytic activity">
    <reaction evidence="1">
        <text>[protein]-peptidylproline (omega=180) = [protein]-peptidylproline (omega=0)</text>
        <dbReference type="Rhea" id="RHEA:16237"/>
        <dbReference type="Rhea" id="RHEA-COMP:10747"/>
        <dbReference type="Rhea" id="RHEA-COMP:10748"/>
        <dbReference type="ChEBI" id="CHEBI:83833"/>
        <dbReference type="ChEBI" id="CHEBI:83834"/>
        <dbReference type="EC" id="5.2.1.8"/>
    </reaction>
</comment>
<sequence>MAAHASVATQAASLIRHQGATPATKLRGARLPRAGGAVHRTAVAPLRALLQTAPEMTKVTWKAPQNSLEVTLTITLPKGVTRQDVDVTFYRDRLRVVIAGMLQPALEGDLPGEVDIDGCYWEKEDDTILVYLEKENVYDPWPFVLETDLPEPGDRTVTKRVFFDIDINGRGAGRIEMGLFGNHVPKTVENFRALCTGEKGDGTSGKPLHFKESCFHRILPGFMLQGGDFTKANGKGGESVYGAKFEDEAFGIDHDRPFLLSMANSGPDTNGSQFFITTAQTPDFDMKHVVFGEVLSGQELVMEIEGKGSPEGKPKAQVMIADCGEL</sequence>
<evidence type="ECO:0000259" key="6">
    <source>
        <dbReference type="PROSITE" id="PS50072"/>
    </source>
</evidence>
<dbReference type="PROSITE" id="PS00170">
    <property type="entry name" value="CSA_PPIASE_1"/>
    <property type="match status" value="1"/>
</dbReference>
<feature type="domain" description="PPIase cyclophilin-type" evidence="6">
    <location>
        <begin position="162"/>
        <end position="325"/>
    </location>
</feature>
<keyword evidence="5" id="KW-0413">Isomerase</keyword>
<dbReference type="InterPro" id="IPR020892">
    <property type="entry name" value="Cyclophilin-type_PPIase_CS"/>
</dbReference>
<dbReference type="Pfam" id="PF04969">
    <property type="entry name" value="CS"/>
    <property type="match status" value="1"/>
</dbReference>
<protein>
    <recommendedName>
        <fullName evidence="3">peptidylprolyl isomerase</fullName>
        <ecNumber evidence="3">5.2.1.8</ecNumber>
    </recommendedName>
</protein>
<dbReference type="PANTHER" id="PTHR11071:SF561">
    <property type="entry name" value="PEPTIDYL-PROLYL CIS-TRANS ISOMERASE D-RELATED"/>
    <property type="match status" value="1"/>
</dbReference>
<dbReference type="PRINTS" id="PR00153">
    <property type="entry name" value="CSAPPISMRASE"/>
</dbReference>
<dbReference type="InterPro" id="IPR007052">
    <property type="entry name" value="CS_dom"/>
</dbReference>
<dbReference type="PANTHER" id="PTHR11071">
    <property type="entry name" value="PEPTIDYL-PROLYL CIS-TRANS ISOMERASE"/>
    <property type="match status" value="1"/>
</dbReference>
<dbReference type="GO" id="GO:0016018">
    <property type="term" value="F:cyclosporin A binding"/>
    <property type="evidence" value="ECO:0007669"/>
    <property type="project" value="TreeGrafter"/>
</dbReference>
<dbReference type="SUPFAM" id="SSF49764">
    <property type="entry name" value="HSP20-like chaperones"/>
    <property type="match status" value="1"/>
</dbReference>
<evidence type="ECO:0000259" key="7">
    <source>
        <dbReference type="PROSITE" id="PS51203"/>
    </source>
</evidence>
<evidence type="ECO:0000256" key="3">
    <source>
        <dbReference type="ARBA" id="ARBA00013194"/>
    </source>
</evidence>
<dbReference type="GO" id="GO:0003755">
    <property type="term" value="F:peptidyl-prolyl cis-trans isomerase activity"/>
    <property type="evidence" value="ECO:0007669"/>
    <property type="project" value="UniProtKB-KW"/>
</dbReference>
<evidence type="ECO:0000256" key="5">
    <source>
        <dbReference type="ARBA" id="ARBA00023235"/>
    </source>
</evidence>
<accession>A0A7S0T245</accession>